<evidence type="ECO:0000313" key="5">
    <source>
        <dbReference type="Proteomes" id="UP000295066"/>
    </source>
</evidence>
<dbReference type="SUPFAM" id="SSF48179">
    <property type="entry name" value="6-phosphogluconate dehydrogenase C-terminal domain-like"/>
    <property type="match status" value="1"/>
</dbReference>
<sequence length="538" mass="59581">MLQLNRNGLKDREAWKKAGIALPSFTIEDMVRETETTPEWVHFGAGNIFRVFPALMQQKLLDAGHAKTGIIAVKTYDWQTIGTMYAPFDNLTLAVIMEPDGRLDMTVVASICTTLAGDPACEWDWERLQEIFREPSLKMVSFTITEKGYSLRTPSGELSPEIAEDLKKGPSSPGHAMSKTAALAYARFTAGGFPLAFVSMDNCAHNGDRLKASLAEIARGWAAGGLVEEEFVRWLTESPKVSFPWTMIDKITPRPSERVRDRLNALGLGTGDTLRTEKHSFIAPFVNAERPEYLVIEDSFPNGRPPLELAGAYFTDRETVDRVERMKVGTCLNPLHTALAVFGCLLGYTLIADEMKDPDLKRLVEKIGYAEGIPVAEDPGIIHPLDFLREVIEERLPNPNIPDAPQRIAMDTSQKVGIRFGGTIRAYRDREGLDPADLTFIPLTLAAWCRYLMGLNDRGEEMALSPDPLLESLRPHFAPVRLGEPDRAKGVLRPILSDRGIFSVDLYEVGLGGKIEGYFAEMIAGPGAVRATLRKHLG</sequence>
<feature type="domain" description="Mannitol dehydrogenase C-terminal" evidence="3">
    <location>
        <begin position="321"/>
        <end position="475"/>
    </location>
</feature>
<proteinExistence type="predicted"/>
<name>A0A4R8MBY9_9BACT</name>
<dbReference type="InterPro" id="IPR013118">
    <property type="entry name" value="Mannitol_DH_C"/>
</dbReference>
<dbReference type="InterPro" id="IPR013131">
    <property type="entry name" value="Mannitol_DH_N"/>
</dbReference>
<evidence type="ECO:0000259" key="3">
    <source>
        <dbReference type="Pfam" id="PF08125"/>
    </source>
</evidence>
<dbReference type="RefSeq" id="WP_133956284.1">
    <property type="nucleotide sequence ID" value="NZ_SORI01000002.1"/>
</dbReference>
<comment type="caution">
    <text evidence="4">The sequence shown here is derived from an EMBL/GenBank/DDBJ whole genome shotgun (WGS) entry which is preliminary data.</text>
</comment>
<reference evidence="4 5" key="1">
    <citation type="submission" date="2019-03" db="EMBL/GenBank/DDBJ databases">
        <title>Genomic Encyclopedia of Type Strains, Phase IV (KMG-IV): sequencing the most valuable type-strain genomes for metagenomic binning, comparative biology and taxonomic classification.</title>
        <authorList>
            <person name="Goeker M."/>
        </authorList>
    </citation>
    <scope>NUCLEOTIDE SEQUENCE [LARGE SCALE GENOMIC DNA]</scope>
    <source>
        <strain evidence="4 5">DSM 25964</strain>
    </source>
</reference>
<dbReference type="GO" id="GO:0016616">
    <property type="term" value="F:oxidoreductase activity, acting on the CH-OH group of donors, NAD or NADP as acceptor"/>
    <property type="evidence" value="ECO:0007669"/>
    <property type="project" value="TreeGrafter"/>
</dbReference>
<evidence type="ECO:0000256" key="1">
    <source>
        <dbReference type="ARBA" id="ARBA00023002"/>
    </source>
</evidence>
<evidence type="ECO:0000259" key="2">
    <source>
        <dbReference type="Pfam" id="PF01232"/>
    </source>
</evidence>
<keyword evidence="5" id="KW-1185">Reference proteome</keyword>
<keyword evidence="1" id="KW-0560">Oxidoreductase</keyword>
<dbReference type="InterPro" id="IPR036291">
    <property type="entry name" value="NAD(P)-bd_dom_sf"/>
</dbReference>
<protein>
    <submittedName>
        <fullName evidence="4">Fructuronate reductase</fullName>
    </submittedName>
</protein>
<gene>
    <name evidence="4" type="ORF">C8D99_102260</name>
</gene>
<dbReference type="Pfam" id="PF01232">
    <property type="entry name" value="Mannitol_dh"/>
    <property type="match status" value="1"/>
</dbReference>
<dbReference type="AlphaFoldDB" id="A0A4R8MBY9"/>
<evidence type="ECO:0000313" key="4">
    <source>
        <dbReference type="EMBL" id="TDY63279.1"/>
    </source>
</evidence>
<organism evidence="4 5">
    <name type="scientific">Aminivibrio pyruvatiphilus</name>
    <dbReference type="NCBI Taxonomy" id="1005740"/>
    <lineage>
        <taxon>Bacteria</taxon>
        <taxon>Thermotogati</taxon>
        <taxon>Synergistota</taxon>
        <taxon>Synergistia</taxon>
        <taxon>Synergistales</taxon>
        <taxon>Aminobacteriaceae</taxon>
        <taxon>Aminivibrio</taxon>
    </lineage>
</organism>
<dbReference type="PANTHER" id="PTHR43362:SF1">
    <property type="entry name" value="MANNITOL DEHYDROGENASE 2-RELATED"/>
    <property type="match status" value="1"/>
</dbReference>
<dbReference type="InterPro" id="IPR013328">
    <property type="entry name" value="6PGD_dom2"/>
</dbReference>
<accession>A0A4R8MBY9</accession>
<feature type="domain" description="Mannitol dehydrogenase N-terminal" evidence="2">
    <location>
        <begin position="41"/>
        <end position="308"/>
    </location>
</feature>
<dbReference type="OrthoDB" id="271711at2"/>
<dbReference type="Pfam" id="PF08125">
    <property type="entry name" value="Mannitol_dh_C"/>
    <property type="match status" value="1"/>
</dbReference>
<dbReference type="SUPFAM" id="SSF51735">
    <property type="entry name" value="NAD(P)-binding Rossmann-fold domains"/>
    <property type="match status" value="1"/>
</dbReference>
<dbReference type="EMBL" id="SORI01000002">
    <property type="protein sequence ID" value="TDY63279.1"/>
    <property type="molecule type" value="Genomic_DNA"/>
</dbReference>
<dbReference type="Proteomes" id="UP000295066">
    <property type="component" value="Unassembled WGS sequence"/>
</dbReference>
<dbReference type="PANTHER" id="PTHR43362">
    <property type="entry name" value="MANNITOL DEHYDROGENASE DSF1-RELATED"/>
    <property type="match status" value="1"/>
</dbReference>
<dbReference type="InterPro" id="IPR008927">
    <property type="entry name" value="6-PGluconate_DH-like_C_sf"/>
</dbReference>
<dbReference type="Gene3D" id="3.40.50.720">
    <property type="entry name" value="NAD(P)-binding Rossmann-like Domain"/>
    <property type="match status" value="1"/>
</dbReference>
<dbReference type="InterPro" id="IPR050988">
    <property type="entry name" value="Mannitol_DH/Oxidoreductase"/>
</dbReference>
<dbReference type="Gene3D" id="1.10.1040.10">
    <property type="entry name" value="N-(1-d-carboxylethyl)-l-norvaline Dehydrogenase, domain 2"/>
    <property type="match status" value="1"/>
</dbReference>